<name>A0A0F5PM66_9THEO</name>
<dbReference type="NCBIfam" id="TIGR02383">
    <property type="entry name" value="Hfq"/>
    <property type="match status" value="1"/>
</dbReference>
<dbReference type="NCBIfam" id="NF001602">
    <property type="entry name" value="PRK00395.1"/>
    <property type="match status" value="1"/>
</dbReference>
<comment type="subunit">
    <text evidence="3">Homohexamer.</text>
</comment>
<dbReference type="PANTHER" id="PTHR34772:SF1">
    <property type="entry name" value="RNA-BINDING PROTEIN HFQ"/>
    <property type="match status" value="1"/>
</dbReference>
<dbReference type="RefSeq" id="WP_011025654.1">
    <property type="nucleotide sequence ID" value="NZ_ABXP02000074.1"/>
</dbReference>
<comment type="function">
    <text evidence="3">RNA chaperone that binds small regulatory RNA (sRNAs) and mRNAs to facilitate mRNA translational regulation in response to envelope stress, environmental stress and changes in metabolite concentrations. Also binds with high specificity to tRNAs.</text>
</comment>
<dbReference type="EMBL" id="ABXP02000074">
    <property type="protein sequence ID" value="KKC29685.1"/>
    <property type="molecule type" value="Genomic_DNA"/>
</dbReference>
<gene>
    <name evidence="3" type="primary">hfq</name>
    <name evidence="5" type="ORF">CDSM653_01279</name>
</gene>
<proteinExistence type="inferred from homology"/>
<dbReference type="AlphaFoldDB" id="A0A0F5PM66"/>
<dbReference type="GO" id="GO:0005829">
    <property type="term" value="C:cytosol"/>
    <property type="evidence" value="ECO:0007669"/>
    <property type="project" value="TreeGrafter"/>
</dbReference>
<organism evidence="5 6">
    <name type="scientific">Caldanaerobacter subterraneus subsp. pacificus DSM 12653</name>
    <dbReference type="NCBI Taxonomy" id="391606"/>
    <lineage>
        <taxon>Bacteria</taxon>
        <taxon>Bacillati</taxon>
        <taxon>Bacillota</taxon>
        <taxon>Clostridia</taxon>
        <taxon>Thermoanaerobacterales</taxon>
        <taxon>Thermoanaerobacteraceae</taxon>
        <taxon>Caldanaerobacter</taxon>
    </lineage>
</organism>
<reference evidence="5 6" key="1">
    <citation type="submission" date="2008-07" db="EMBL/GenBank/DDBJ databases">
        <authorList>
            <person name="Gonzalez J."/>
            <person name="Sokolova T."/>
            <person name="Ferriera S."/>
            <person name="Johnson J."/>
            <person name="Kravitz S."/>
            <person name="Beeson K."/>
            <person name="Sutton G."/>
            <person name="Rogers Y.-H."/>
            <person name="Friedman R."/>
            <person name="Frazier M."/>
            <person name="Venter J.C."/>
        </authorList>
    </citation>
    <scope>NUCLEOTIDE SEQUENCE [LARGE SCALE GENOMIC DNA]</scope>
    <source>
        <strain evidence="5 6">DSM 12653</strain>
    </source>
</reference>
<feature type="domain" description="Sm" evidence="4">
    <location>
        <begin position="12"/>
        <end position="73"/>
    </location>
</feature>
<sequence>MASSKAAINLQDIFLNQVRKEHVPVTVYLINGFQLKGTVKGFDNFTVVLESESKQQLLIYKHAISTISPQKPVIFSGSEKDDKKEE</sequence>
<evidence type="ECO:0000313" key="6">
    <source>
        <dbReference type="Proteomes" id="UP000010146"/>
    </source>
</evidence>
<dbReference type="InterPro" id="IPR010920">
    <property type="entry name" value="LSM_dom_sf"/>
</dbReference>
<dbReference type="GO" id="GO:0045974">
    <property type="term" value="P:regulation of translation, ncRNA-mediated"/>
    <property type="evidence" value="ECO:0007669"/>
    <property type="project" value="TreeGrafter"/>
</dbReference>
<dbReference type="GO" id="GO:0003723">
    <property type="term" value="F:RNA binding"/>
    <property type="evidence" value="ECO:0007669"/>
    <property type="project" value="UniProtKB-UniRule"/>
</dbReference>
<accession>A0A0F5PM66</accession>
<evidence type="ECO:0000259" key="4">
    <source>
        <dbReference type="PROSITE" id="PS52002"/>
    </source>
</evidence>
<dbReference type="FunFam" id="2.30.30.100:FF:000012">
    <property type="entry name" value="RNA-binding protein Hfq"/>
    <property type="match status" value="1"/>
</dbReference>
<dbReference type="InterPro" id="IPR047575">
    <property type="entry name" value="Sm"/>
</dbReference>
<dbReference type="GO" id="GO:0006355">
    <property type="term" value="P:regulation of DNA-templated transcription"/>
    <property type="evidence" value="ECO:0007669"/>
    <property type="project" value="InterPro"/>
</dbReference>
<evidence type="ECO:0000313" key="5">
    <source>
        <dbReference type="EMBL" id="KKC29685.1"/>
    </source>
</evidence>
<dbReference type="Gene3D" id="2.30.30.100">
    <property type="match status" value="1"/>
</dbReference>
<evidence type="ECO:0000256" key="3">
    <source>
        <dbReference type="HAMAP-Rule" id="MF_00436"/>
    </source>
</evidence>
<evidence type="ECO:0000256" key="1">
    <source>
        <dbReference type="ARBA" id="ARBA00022884"/>
    </source>
</evidence>
<dbReference type="SMR" id="A0A0F5PM66"/>
<dbReference type="Proteomes" id="UP000010146">
    <property type="component" value="Unassembled WGS sequence"/>
</dbReference>
<reference evidence="5 6" key="2">
    <citation type="journal article" date="2015" name="BMC Genomics">
        <title>Analysis of three genomes within the thermophilic bacterial species Caldanaerobacter subterraneus with a focus on carbon monoxide dehydrogenase evolution and hydrolase diversity.</title>
        <authorList>
            <person name="Sant'Anna F.H."/>
            <person name="Lebedinsky A.V."/>
            <person name="Sokolova T.G."/>
            <person name="Robb F.T."/>
            <person name="Gonzalez J.M."/>
        </authorList>
    </citation>
    <scope>NUCLEOTIDE SEQUENCE [LARGE SCALE GENOMIC DNA]</scope>
    <source>
        <strain evidence="5 6">DSM 12653</strain>
    </source>
</reference>
<dbReference type="HAMAP" id="MF_00436">
    <property type="entry name" value="Hfq"/>
    <property type="match status" value="1"/>
</dbReference>
<dbReference type="SUPFAM" id="SSF50182">
    <property type="entry name" value="Sm-like ribonucleoproteins"/>
    <property type="match status" value="1"/>
</dbReference>
<comment type="caution">
    <text evidence="5">The sequence shown here is derived from an EMBL/GenBank/DDBJ whole genome shotgun (WGS) entry which is preliminary data.</text>
</comment>
<keyword evidence="2 3" id="KW-0346">Stress response</keyword>
<reference evidence="6" key="3">
    <citation type="submission" date="2015-02" db="EMBL/GenBank/DDBJ databases">
        <title>Genome analysis of three genomes within the thermophilic hydrogenogenic bacterial species Caldanaerobacter subterraneus.</title>
        <authorList>
            <person name="Sant'Anna F.H."/>
            <person name="Lebedinsky A."/>
            <person name="Sokolova T."/>
            <person name="Robb F.T."/>
            <person name="Gonzalez J.M."/>
        </authorList>
    </citation>
    <scope>NUCLEOTIDE SEQUENCE [LARGE SCALE GENOMIC DNA]</scope>
    <source>
        <strain evidence="6">DSM 12653</strain>
    </source>
</reference>
<dbReference type="CDD" id="cd01716">
    <property type="entry name" value="Hfq"/>
    <property type="match status" value="1"/>
</dbReference>
<protein>
    <recommendedName>
        <fullName evidence="3">RNA-binding protein Hfq</fullName>
    </recommendedName>
</protein>
<dbReference type="PANTHER" id="PTHR34772">
    <property type="entry name" value="RNA-BINDING PROTEIN HFQ"/>
    <property type="match status" value="1"/>
</dbReference>
<dbReference type="InterPro" id="IPR005001">
    <property type="entry name" value="Hfq"/>
</dbReference>
<comment type="similarity">
    <text evidence="3">Belongs to the Hfq family.</text>
</comment>
<dbReference type="GO" id="GO:0043487">
    <property type="term" value="P:regulation of RNA stability"/>
    <property type="evidence" value="ECO:0007669"/>
    <property type="project" value="TreeGrafter"/>
</dbReference>
<dbReference type="Pfam" id="PF17209">
    <property type="entry name" value="Hfq"/>
    <property type="match status" value="1"/>
</dbReference>
<dbReference type="PROSITE" id="PS52002">
    <property type="entry name" value="SM"/>
    <property type="match status" value="1"/>
</dbReference>
<keyword evidence="1 3" id="KW-0694">RNA-binding</keyword>
<evidence type="ECO:0000256" key="2">
    <source>
        <dbReference type="ARBA" id="ARBA00023016"/>
    </source>
</evidence>